<feature type="transmembrane region" description="Helical" evidence="5">
    <location>
        <begin position="93"/>
        <end position="119"/>
    </location>
</feature>
<sequence length="406" mass="45629">MARNSVPPVTKLFLSLLVVCSLISFILRYATYLHIVTSETHDQDHAHLINNQDGIKPHSIEGATPSDLPDPHELYVPFIALVPGQTNVLTMPWVLFTSTFIEGGLIAFTISFFLILYTGRYIEVLWGSREFFTYLSCNVLISNFITFVYYKFKLSIDESFPISPITGSSSIIIALLVAIKQRIPNHYLLFLNGFIRLPVSLVPFLIITTNTILSIISSDPFYKVITILSWLSLIISWTYLRFYKEGGSGRQLSLLPITETGSSFTLIKGDRTNQFALFTFFPKPISYIVKFISNKLFDIFVVLKLINRQDFIETELEDNQDEDNNNTTQQDLISQMSQSRLFTSSSLAGVSGGVSTVSLPKSGFIRTLQIKISSIFGINSIKDENLSLSSRRKQALAQLDSKLPGV</sequence>
<protein>
    <submittedName>
        <fullName evidence="6">Membrane protein</fullName>
    </submittedName>
</protein>
<evidence type="ECO:0000256" key="5">
    <source>
        <dbReference type="SAM" id="Phobius"/>
    </source>
</evidence>
<dbReference type="InterPro" id="IPR035952">
    <property type="entry name" value="Rhomboid-like_sf"/>
</dbReference>
<dbReference type="eggNOG" id="KOG2890">
    <property type="taxonomic scope" value="Eukaryota"/>
</dbReference>
<dbReference type="STRING" id="1206466.K0KIW5"/>
<dbReference type="SUPFAM" id="SSF144091">
    <property type="entry name" value="Rhomboid-like"/>
    <property type="match status" value="1"/>
</dbReference>
<feature type="transmembrane region" description="Helical" evidence="5">
    <location>
        <begin position="131"/>
        <end position="150"/>
    </location>
</feature>
<feature type="transmembrane region" description="Helical" evidence="5">
    <location>
        <begin position="220"/>
        <end position="240"/>
    </location>
</feature>
<evidence type="ECO:0000256" key="2">
    <source>
        <dbReference type="ARBA" id="ARBA00022692"/>
    </source>
</evidence>
<evidence type="ECO:0000256" key="4">
    <source>
        <dbReference type="ARBA" id="ARBA00023136"/>
    </source>
</evidence>
<dbReference type="InterPro" id="IPR013861">
    <property type="entry name" value="TMEM115/Pdh1/Rbl19"/>
</dbReference>
<feature type="transmembrane region" description="Helical" evidence="5">
    <location>
        <begin position="12"/>
        <end position="30"/>
    </location>
</feature>
<dbReference type="SMART" id="SM01160">
    <property type="entry name" value="DUF1751"/>
    <property type="match status" value="1"/>
</dbReference>
<reference evidence="6 7" key="1">
    <citation type="journal article" date="2012" name="Eukaryot. Cell">
        <title>Draft genome sequence of Wickerhamomyces ciferrii NRRL Y-1031 F-60-10.</title>
        <authorList>
            <person name="Schneider J."/>
            <person name="Andrea H."/>
            <person name="Blom J."/>
            <person name="Jaenicke S."/>
            <person name="Ruckert C."/>
            <person name="Schorsch C."/>
            <person name="Szczepanowski R."/>
            <person name="Farwick M."/>
            <person name="Goesmann A."/>
            <person name="Puhler A."/>
            <person name="Schaffer S."/>
            <person name="Tauch A."/>
            <person name="Kohler T."/>
            <person name="Brinkrolf K."/>
        </authorList>
    </citation>
    <scope>NUCLEOTIDE SEQUENCE [LARGE SCALE GENOMIC DNA]</scope>
    <source>
        <strain evidence="7">ATCC 14091 / BCRC 22168 / CBS 111 / JCM 3599 / NBRC 0793 / NRRL Y-1031 F-60-10</strain>
    </source>
</reference>
<dbReference type="EMBL" id="CAIF01000181">
    <property type="protein sequence ID" value="CCH45160.1"/>
    <property type="molecule type" value="Genomic_DNA"/>
</dbReference>
<accession>K0KIW5</accession>
<organism evidence="6 7">
    <name type="scientific">Wickerhamomyces ciferrii (strain ATCC 14091 / BCRC 22168 / CBS 111 / JCM 3599 / NBRC 0793 / NRRL Y-1031 F-60-10)</name>
    <name type="common">Yeast</name>
    <name type="synonym">Pichia ciferrii</name>
    <dbReference type="NCBI Taxonomy" id="1206466"/>
    <lineage>
        <taxon>Eukaryota</taxon>
        <taxon>Fungi</taxon>
        <taxon>Dikarya</taxon>
        <taxon>Ascomycota</taxon>
        <taxon>Saccharomycotina</taxon>
        <taxon>Saccharomycetes</taxon>
        <taxon>Phaffomycetales</taxon>
        <taxon>Wickerhamomycetaceae</taxon>
        <taxon>Wickerhamomyces</taxon>
    </lineage>
</organism>
<keyword evidence="4 5" id="KW-0472">Membrane</keyword>
<dbReference type="HOGENOM" id="CLU_676370_0_0_1"/>
<evidence type="ECO:0000256" key="1">
    <source>
        <dbReference type="ARBA" id="ARBA00004141"/>
    </source>
</evidence>
<dbReference type="InParanoid" id="K0KIW5"/>
<dbReference type="PANTHER" id="PTHR13377:SF3">
    <property type="entry name" value="TRANSMEMBRANE PROTEIN 115"/>
    <property type="match status" value="1"/>
</dbReference>
<comment type="caution">
    <text evidence="6">The sequence shown here is derived from an EMBL/GenBank/DDBJ whole genome shotgun (WGS) entry which is preliminary data.</text>
</comment>
<dbReference type="PANTHER" id="PTHR13377">
    <property type="entry name" value="PLACENTAL PROTEIN 6"/>
    <property type="match status" value="1"/>
</dbReference>
<evidence type="ECO:0000313" key="7">
    <source>
        <dbReference type="Proteomes" id="UP000009328"/>
    </source>
</evidence>
<keyword evidence="2 5" id="KW-0812">Transmembrane</keyword>
<dbReference type="Pfam" id="PF08551">
    <property type="entry name" value="DUF1751"/>
    <property type="match status" value="1"/>
</dbReference>
<dbReference type="GO" id="GO:0005794">
    <property type="term" value="C:Golgi apparatus"/>
    <property type="evidence" value="ECO:0007669"/>
    <property type="project" value="TreeGrafter"/>
</dbReference>
<proteinExistence type="predicted"/>
<name>K0KIW5_WICCF</name>
<dbReference type="AlphaFoldDB" id="K0KIW5"/>
<dbReference type="GO" id="GO:0006890">
    <property type="term" value="P:retrograde vesicle-mediated transport, Golgi to endoplasmic reticulum"/>
    <property type="evidence" value="ECO:0007669"/>
    <property type="project" value="InterPro"/>
</dbReference>
<comment type="subcellular location">
    <subcellularLocation>
        <location evidence="1">Membrane</location>
        <topology evidence="1">Multi-pass membrane protein</topology>
    </subcellularLocation>
</comment>
<keyword evidence="3 5" id="KW-1133">Transmembrane helix</keyword>
<dbReference type="GO" id="GO:0016020">
    <property type="term" value="C:membrane"/>
    <property type="evidence" value="ECO:0007669"/>
    <property type="project" value="UniProtKB-SubCell"/>
</dbReference>
<keyword evidence="7" id="KW-1185">Reference proteome</keyword>
<dbReference type="Gene3D" id="1.20.1540.10">
    <property type="entry name" value="Rhomboid-like"/>
    <property type="match status" value="1"/>
</dbReference>
<dbReference type="Proteomes" id="UP000009328">
    <property type="component" value="Unassembled WGS sequence"/>
</dbReference>
<feature type="transmembrane region" description="Helical" evidence="5">
    <location>
        <begin position="186"/>
        <end position="208"/>
    </location>
</feature>
<gene>
    <name evidence="6" type="ORF">BN7_4739</name>
</gene>
<evidence type="ECO:0000256" key="3">
    <source>
        <dbReference type="ARBA" id="ARBA00022989"/>
    </source>
</evidence>
<feature type="transmembrane region" description="Helical" evidence="5">
    <location>
        <begin position="162"/>
        <end position="179"/>
    </location>
</feature>
<evidence type="ECO:0000313" key="6">
    <source>
        <dbReference type="EMBL" id="CCH45160.1"/>
    </source>
</evidence>